<dbReference type="InterPro" id="IPR007860">
    <property type="entry name" value="DNA_mmatch_repair_MutS_con_dom"/>
</dbReference>
<keyword evidence="4 12" id="KW-0547">Nucleotide-binding</keyword>
<dbReference type="InterPro" id="IPR045076">
    <property type="entry name" value="MutS"/>
</dbReference>
<dbReference type="Pfam" id="PF00488">
    <property type="entry name" value="MutS_V"/>
    <property type="match status" value="1"/>
</dbReference>
<evidence type="ECO:0000313" key="16">
    <source>
        <dbReference type="EMBL" id="CAD7264152.1"/>
    </source>
</evidence>
<evidence type="ECO:0000256" key="4">
    <source>
        <dbReference type="ARBA" id="ARBA00022741"/>
    </source>
</evidence>
<evidence type="ECO:0000259" key="15">
    <source>
        <dbReference type="SMART" id="SM00534"/>
    </source>
</evidence>
<evidence type="ECO:0000259" key="14">
    <source>
        <dbReference type="SMART" id="SM00533"/>
    </source>
</evidence>
<dbReference type="InterPro" id="IPR016151">
    <property type="entry name" value="DNA_mismatch_repair_MutS_N"/>
</dbReference>
<accession>A0A7R9B0T6</accession>
<dbReference type="Pfam" id="PF05192">
    <property type="entry name" value="MutS_III"/>
    <property type="match status" value="1"/>
</dbReference>
<protein>
    <recommendedName>
        <fullName evidence="11">DNA mismatch repair protein MSH2</fullName>
    </recommendedName>
    <alternativeName>
        <fullName evidence="3">DNA mismatch repair protein Msh2</fullName>
    </alternativeName>
    <alternativeName>
        <fullName evidence="10">MutS protein homolog 2</fullName>
    </alternativeName>
</protein>
<dbReference type="Pfam" id="PF05190">
    <property type="entry name" value="MutS_IV"/>
    <property type="match status" value="1"/>
</dbReference>
<dbReference type="GO" id="GO:0030983">
    <property type="term" value="F:mismatched DNA binding"/>
    <property type="evidence" value="ECO:0007669"/>
    <property type="project" value="InterPro"/>
</dbReference>
<evidence type="ECO:0000256" key="1">
    <source>
        <dbReference type="ARBA" id="ARBA00004123"/>
    </source>
</evidence>
<dbReference type="InterPro" id="IPR036678">
    <property type="entry name" value="MutS_con_dom_sf"/>
</dbReference>
<comment type="similarity">
    <text evidence="2 12">Belongs to the DNA mismatch repair MutS family.</text>
</comment>
<keyword evidence="9" id="KW-0539">Nucleus</keyword>
<dbReference type="PANTHER" id="PTHR11361:SF35">
    <property type="entry name" value="DNA MISMATCH REPAIR PROTEIN MSH2"/>
    <property type="match status" value="1"/>
</dbReference>
<dbReference type="SMART" id="SM00534">
    <property type="entry name" value="MUTSac"/>
    <property type="match status" value="1"/>
</dbReference>
<evidence type="ECO:0000256" key="9">
    <source>
        <dbReference type="ARBA" id="ARBA00023242"/>
    </source>
</evidence>
<gene>
    <name evidence="16" type="ORF">TSIB3V08_LOCUS8214</name>
</gene>
<dbReference type="GO" id="GO:0006312">
    <property type="term" value="P:mitotic recombination"/>
    <property type="evidence" value="ECO:0007669"/>
    <property type="project" value="TreeGrafter"/>
</dbReference>
<dbReference type="FunFam" id="3.40.1170.10:FF:000003">
    <property type="entry name" value="DNA mismatch repair protein"/>
    <property type="match status" value="1"/>
</dbReference>
<dbReference type="Pfam" id="PF01624">
    <property type="entry name" value="MutS_I"/>
    <property type="match status" value="1"/>
</dbReference>
<keyword evidence="8 12" id="KW-0234">DNA repair</keyword>
<evidence type="ECO:0000256" key="11">
    <source>
        <dbReference type="ARBA" id="ARBA00073545"/>
    </source>
</evidence>
<name>A0A7R9B0T6_TIMSH</name>
<dbReference type="InterPro" id="IPR027417">
    <property type="entry name" value="P-loop_NTPase"/>
</dbReference>
<feature type="domain" description="DNA mismatch repair protein MutS core" evidence="14">
    <location>
        <begin position="334"/>
        <end position="678"/>
    </location>
</feature>
<feature type="domain" description="DNA mismatch repair proteins mutS family" evidence="15">
    <location>
        <begin position="695"/>
        <end position="891"/>
    </location>
</feature>
<proteinExistence type="inferred from homology"/>
<dbReference type="Gene3D" id="3.40.50.300">
    <property type="entry name" value="P-loop containing nucleotide triphosphate hydrolases"/>
    <property type="match status" value="1"/>
</dbReference>
<evidence type="ECO:0000256" key="3">
    <source>
        <dbReference type="ARBA" id="ARBA00019549"/>
    </source>
</evidence>
<evidence type="ECO:0000256" key="2">
    <source>
        <dbReference type="ARBA" id="ARBA00006271"/>
    </source>
</evidence>
<dbReference type="InterPro" id="IPR007695">
    <property type="entry name" value="DNA_mismatch_repair_MutS-lik_N"/>
</dbReference>
<dbReference type="InterPro" id="IPR000432">
    <property type="entry name" value="DNA_mismatch_repair_MutS_C"/>
</dbReference>
<dbReference type="SUPFAM" id="SSF53150">
    <property type="entry name" value="DNA repair protein MutS, domain II"/>
    <property type="match status" value="1"/>
</dbReference>
<dbReference type="GO" id="GO:0006298">
    <property type="term" value="P:mismatch repair"/>
    <property type="evidence" value="ECO:0007669"/>
    <property type="project" value="InterPro"/>
</dbReference>
<dbReference type="InterPro" id="IPR036187">
    <property type="entry name" value="DNA_mismatch_repair_MutS_sf"/>
</dbReference>
<evidence type="ECO:0000256" key="6">
    <source>
        <dbReference type="ARBA" id="ARBA00022840"/>
    </source>
</evidence>
<reference evidence="16" key="1">
    <citation type="submission" date="2020-11" db="EMBL/GenBank/DDBJ databases">
        <authorList>
            <person name="Tran Van P."/>
        </authorList>
    </citation>
    <scope>NUCLEOTIDE SEQUENCE</scope>
</reference>
<dbReference type="GO" id="GO:0032301">
    <property type="term" value="C:MutSalpha complex"/>
    <property type="evidence" value="ECO:0007669"/>
    <property type="project" value="TreeGrafter"/>
</dbReference>
<dbReference type="EMBL" id="OC004148">
    <property type="protein sequence ID" value="CAD7264152.1"/>
    <property type="molecule type" value="Genomic_DNA"/>
</dbReference>
<dbReference type="Gene3D" id="3.30.420.110">
    <property type="entry name" value="MutS, connector domain"/>
    <property type="match status" value="1"/>
</dbReference>
<dbReference type="Gene3D" id="3.40.1170.10">
    <property type="entry name" value="DNA repair protein MutS, domain I"/>
    <property type="match status" value="1"/>
</dbReference>
<dbReference type="GO" id="GO:0005524">
    <property type="term" value="F:ATP binding"/>
    <property type="evidence" value="ECO:0007669"/>
    <property type="project" value="UniProtKB-KW"/>
</dbReference>
<evidence type="ECO:0000256" key="10">
    <source>
        <dbReference type="ARBA" id="ARBA00029795"/>
    </source>
</evidence>
<organism evidence="16">
    <name type="scientific">Timema shepardi</name>
    <name type="common">Walking stick</name>
    <dbReference type="NCBI Taxonomy" id="629360"/>
    <lineage>
        <taxon>Eukaryota</taxon>
        <taxon>Metazoa</taxon>
        <taxon>Ecdysozoa</taxon>
        <taxon>Arthropoda</taxon>
        <taxon>Hexapoda</taxon>
        <taxon>Insecta</taxon>
        <taxon>Pterygota</taxon>
        <taxon>Neoptera</taxon>
        <taxon>Polyneoptera</taxon>
        <taxon>Phasmatodea</taxon>
        <taxon>Timematodea</taxon>
        <taxon>Timematoidea</taxon>
        <taxon>Timematidae</taxon>
        <taxon>Timema</taxon>
    </lineage>
</organism>
<keyword evidence="5 12" id="KW-0227">DNA damage</keyword>
<dbReference type="Gene3D" id="1.10.1420.10">
    <property type="match status" value="2"/>
</dbReference>
<keyword evidence="7 12" id="KW-0238">DNA-binding</keyword>
<keyword evidence="6" id="KW-0067">ATP-binding</keyword>
<evidence type="ECO:0000256" key="12">
    <source>
        <dbReference type="RuleBase" id="RU003756"/>
    </source>
</evidence>
<dbReference type="FunFam" id="1.10.1420.10:FF:000003">
    <property type="entry name" value="DNA mismatch repair protein"/>
    <property type="match status" value="1"/>
</dbReference>
<dbReference type="GO" id="GO:0140664">
    <property type="term" value="F:ATP-dependent DNA damage sensor activity"/>
    <property type="evidence" value="ECO:0007669"/>
    <property type="project" value="InterPro"/>
</dbReference>
<comment type="subcellular location">
    <subcellularLocation>
        <location evidence="1">Nucleus</location>
    </subcellularLocation>
</comment>
<sequence>MASLVLTDSSQLNSDSQHLAHVSLLQITRKYFILYIYITPGGLFQKPSTTVRLFNRGDYYTAHGSDAVFAAKEVFKSTGVVKMIGAEGKQIQSLVLNKLSFESFVRNLLLVKQYRVEIYVNKGTSKFNDWVVEYKGSPGNLTQFEDLLFSIDVVLSSSVIAVKIGRDTKNKVVGVGFVDVSERKLCVCEFSDDDHFSNLEALVVQVGPKECLLPGTNGSQEFVTIKKVVERSGVLVTPRKKTEFSTDGLAQDLNRLIAFKKGQQENAMAMPETNLTTAVCALNAIIKFLELTTDSSNFNQFSLSTMNWSQYVHLDSAAVKALSLIPPPGVTTSQAHHSVIGLMDRCKTPQGHRLLAQWMKQPLRDLNTILERQEIVRALMDDLEARQALTQEHLRRIPDIQALARRLLKKKVTMQDLYRIYQVVKRLPQLVKCLDTPGQSATLINVLVDPLRELLTDMLKFQEMIESTIDMDLVDRGEFLVKPDFDDDLQEMRNSMNSIEDQIKKLLSRVASDLNLEAGKTLKLESNNQMGYFFRVTLKLANALVVLSSAAEDGEIKVRISEEKVLRDNKNYQTLDTNKSGVRFRNSALADLNSDYQHHKEQYSEQQKAIVAEIIGIAAGYVSTLHHLNDVLARLDVLTSFAEVAATAPKPYVRPTVKSDGLRVMRLKGVRHACLEVQDGVSFIANDAEFREDDQTFHIITGPNMGGKSTYIRSVGIVALLAQVGSFVPCDEAEMTLVDAILARVGADDCQVKGMSTFMMEMVETSAILRVSNLYFALLISIKIIILANALVVLSSTAEDGKIKVRISVGYLAKEVKAFCLFATHFHELATLADEVPSVVNKHVSALIVNNTLTLLYRVRPGMCDQSYGIYVAKMAKFPASVIQVELEEVNPHLRGGRVENHLGKNHPQFTRPRFEPRYPRPQQSSFNTTSALANYATEAGLIELKISLFQMAQEKQSELEHYKNFDFDGTAEERNKIIELSQLAASVWLISWSKAGICQDSSDAMVPASEVVGSRLNRTSFLGLVIGLCLPSWLRDGEQIIAEFVCACKALKDIHSDTELNVRLEELRCRVKASSNLYVRALLASLPS</sequence>
<dbReference type="SMART" id="SM00533">
    <property type="entry name" value="MUTSd"/>
    <property type="match status" value="1"/>
</dbReference>
<dbReference type="InterPro" id="IPR007696">
    <property type="entry name" value="DNA_mismatch_repair_MutS_core"/>
</dbReference>
<dbReference type="FunFam" id="3.30.420.110:FF:000002">
    <property type="entry name" value="DNA mismatch repair protein"/>
    <property type="match status" value="1"/>
</dbReference>
<evidence type="ECO:0000256" key="5">
    <source>
        <dbReference type="ARBA" id="ARBA00022763"/>
    </source>
</evidence>
<feature type="region of interest" description="Disordered" evidence="13">
    <location>
        <begin position="897"/>
        <end position="926"/>
    </location>
</feature>
<dbReference type="AlphaFoldDB" id="A0A7R9B0T6"/>
<dbReference type="InterPro" id="IPR007861">
    <property type="entry name" value="DNA_mismatch_repair_MutS_clamp"/>
</dbReference>
<dbReference type="Pfam" id="PF05188">
    <property type="entry name" value="MutS_II"/>
    <property type="match status" value="1"/>
</dbReference>
<evidence type="ECO:0000256" key="13">
    <source>
        <dbReference type="SAM" id="MobiDB-lite"/>
    </source>
</evidence>
<dbReference type="SUPFAM" id="SSF48334">
    <property type="entry name" value="DNA repair protein MutS, domain III"/>
    <property type="match status" value="1"/>
</dbReference>
<comment type="function">
    <text evidence="12">Component of the post-replicative DNA mismatch repair system (MMR).</text>
</comment>
<evidence type="ECO:0000256" key="7">
    <source>
        <dbReference type="ARBA" id="ARBA00023125"/>
    </source>
</evidence>
<evidence type="ECO:0000256" key="8">
    <source>
        <dbReference type="ARBA" id="ARBA00023204"/>
    </source>
</evidence>
<dbReference type="SUPFAM" id="SSF52540">
    <property type="entry name" value="P-loop containing nucleoside triphosphate hydrolases"/>
    <property type="match status" value="1"/>
</dbReference>
<dbReference type="PANTHER" id="PTHR11361">
    <property type="entry name" value="DNA MISMATCH REPAIR PROTEIN MUTS FAMILY MEMBER"/>
    <property type="match status" value="1"/>
</dbReference>